<proteinExistence type="predicted"/>
<dbReference type="InterPro" id="IPR011447">
    <property type="entry name" value="DUF1552"/>
</dbReference>
<dbReference type="InterPro" id="IPR006311">
    <property type="entry name" value="TAT_signal"/>
</dbReference>
<feature type="non-terminal residue" evidence="1">
    <location>
        <position position="469"/>
    </location>
</feature>
<evidence type="ECO:0008006" key="2">
    <source>
        <dbReference type="Google" id="ProtNLM"/>
    </source>
</evidence>
<name>A0A382BN12_9ZZZZ</name>
<evidence type="ECO:0000313" key="1">
    <source>
        <dbReference type="EMBL" id="SVB14557.1"/>
    </source>
</evidence>
<sequence>MSKESYLIPRRTFLRGMGAALALPSLEIMSPALSYAKTAPAKKALRMAVLFKGAGVNPTSWDITGATETEFTLSKLLSPLEKNKKDIVILRNIDTDQRANGGHPHVTVTFMTGQLRKSRLIQRHSFDRIIADHVGRETPIKSLALRSDMYLDGNDPSENFISFDAEGKPLPVEDKPEVLFNRLFKGFHNGDFRKRTTSVLDEVKDSYAAITRKASSQDKQVLEQYLQSIRDVERDIEKFKTQTNLTREARLKEIEPVPPANNIGDRTRAMLELMALAFWTDMTRVCTLMMAHTESRSTFEFLGINDELHMLSHFVRTRNRSSGLSGYDKINHWYIQQFGRFIDRLKSLKDNDGTVFDNSAILFGSGIKHGDYHSVSDLPLVLAGGGGGKILPGRYVEYPNVPNGNLHLKLMEIMGVHREQYGNSTGVLTGISEKANLAPRYVDDGTWKVVKETGNKIELKGMLKISVKA</sequence>
<reference evidence="1" key="1">
    <citation type="submission" date="2018-05" db="EMBL/GenBank/DDBJ databases">
        <authorList>
            <person name="Lanie J.A."/>
            <person name="Ng W.-L."/>
            <person name="Kazmierczak K.M."/>
            <person name="Andrzejewski T.M."/>
            <person name="Davidsen T.M."/>
            <person name="Wayne K.J."/>
            <person name="Tettelin H."/>
            <person name="Glass J.I."/>
            <person name="Rusch D."/>
            <person name="Podicherti R."/>
            <person name="Tsui H.-C.T."/>
            <person name="Winkler M.E."/>
        </authorList>
    </citation>
    <scope>NUCLEOTIDE SEQUENCE</scope>
</reference>
<dbReference type="PROSITE" id="PS51318">
    <property type="entry name" value="TAT"/>
    <property type="match status" value="1"/>
</dbReference>
<accession>A0A382BN12</accession>
<dbReference type="EMBL" id="UINC01030332">
    <property type="protein sequence ID" value="SVB14557.1"/>
    <property type="molecule type" value="Genomic_DNA"/>
</dbReference>
<dbReference type="AlphaFoldDB" id="A0A382BN12"/>
<gene>
    <name evidence="1" type="ORF">METZ01_LOCUS167411</name>
</gene>
<protein>
    <recommendedName>
        <fullName evidence="2">DUF1552 domain-containing protein</fullName>
    </recommendedName>
</protein>
<organism evidence="1">
    <name type="scientific">marine metagenome</name>
    <dbReference type="NCBI Taxonomy" id="408172"/>
    <lineage>
        <taxon>unclassified sequences</taxon>
        <taxon>metagenomes</taxon>
        <taxon>ecological metagenomes</taxon>
    </lineage>
</organism>
<dbReference type="Pfam" id="PF07586">
    <property type="entry name" value="HXXSHH"/>
    <property type="match status" value="1"/>
</dbReference>